<dbReference type="InterPro" id="IPR016840">
    <property type="entry name" value="Glyco_hydro_43_endo_a_Ara-ase"/>
</dbReference>
<dbReference type="Pfam" id="PF04616">
    <property type="entry name" value="Glyco_hydro_43"/>
    <property type="match status" value="1"/>
</dbReference>
<dbReference type="UniPathway" id="UPA00667"/>
<comment type="pathway">
    <text evidence="3 15">Glycan metabolism; L-arabinan degradation.</text>
</comment>
<dbReference type="PANTHER" id="PTHR43301">
    <property type="entry name" value="ARABINAN ENDO-1,5-ALPHA-L-ARABINOSIDASE"/>
    <property type="match status" value="1"/>
</dbReference>
<dbReference type="InterPro" id="IPR006710">
    <property type="entry name" value="Glyco_hydro_43"/>
</dbReference>
<evidence type="ECO:0000256" key="9">
    <source>
        <dbReference type="ARBA" id="ARBA00022801"/>
    </source>
</evidence>
<dbReference type="PANTHER" id="PTHR43301:SF7">
    <property type="entry name" value="ARABINAN ENDO-1,5-ALPHA-L-ARABINOSIDASE C"/>
    <property type="match status" value="1"/>
</dbReference>
<keyword evidence="17" id="KW-1185">Reference proteome</keyword>
<keyword evidence="6" id="KW-0964">Secreted</keyword>
<dbReference type="Proteomes" id="UP000452235">
    <property type="component" value="Unassembled WGS sequence"/>
</dbReference>
<evidence type="ECO:0000256" key="6">
    <source>
        <dbReference type="ARBA" id="ARBA00022525"/>
    </source>
</evidence>
<dbReference type="GO" id="GO:0046558">
    <property type="term" value="F:arabinan endo-1,5-alpha-L-arabinosidase activity"/>
    <property type="evidence" value="ECO:0007669"/>
    <property type="project" value="UniProtKB-EC"/>
</dbReference>
<evidence type="ECO:0000313" key="16">
    <source>
        <dbReference type="EMBL" id="GFF19814.1"/>
    </source>
</evidence>
<organism evidence="16 17">
    <name type="scientific">Aspergillus terreus</name>
    <dbReference type="NCBI Taxonomy" id="33178"/>
    <lineage>
        <taxon>Eukaryota</taxon>
        <taxon>Fungi</taxon>
        <taxon>Dikarya</taxon>
        <taxon>Ascomycota</taxon>
        <taxon>Pezizomycotina</taxon>
        <taxon>Eurotiomycetes</taxon>
        <taxon>Eurotiomycetidae</taxon>
        <taxon>Eurotiales</taxon>
        <taxon>Aspergillaceae</taxon>
        <taxon>Aspergillus</taxon>
        <taxon>Aspergillus subgen. Circumdati</taxon>
    </lineage>
</organism>
<dbReference type="GO" id="GO:0005576">
    <property type="term" value="C:extracellular region"/>
    <property type="evidence" value="ECO:0007669"/>
    <property type="project" value="UniProtKB-SubCell"/>
</dbReference>
<comment type="subcellular location">
    <subcellularLocation>
        <location evidence="2">Secreted</location>
    </subcellularLocation>
</comment>
<dbReference type="AlphaFoldDB" id="A0A5M3Z209"/>
<dbReference type="GO" id="GO:0031222">
    <property type="term" value="P:arabinan catabolic process"/>
    <property type="evidence" value="ECO:0007669"/>
    <property type="project" value="UniProtKB-UniPathway"/>
</dbReference>
<comment type="caution">
    <text evidence="16">The sequence shown here is derived from an EMBL/GenBank/DDBJ whole genome shotgun (WGS) entry which is preliminary data.</text>
</comment>
<protein>
    <recommendedName>
        <fullName evidence="5 15">Arabinan endo-1,5-alpha-L-arabinosidase</fullName>
        <ecNumber evidence="5 15">3.2.1.99</ecNumber>
    </recommendedName>
</protein>
<evidence type="ECO:0000256" key="8">
    <source>
        <dbReference type="ARBA" id="ARBA00022729"/>
    </source>
</evidence>
<evidence type="ECO:0000256" key="7">
    <source>
        <dbReference type="ARBA" id="ARBA00022651"/>
    </source>
</evidence>
<comment type="function">
    <text evidence="14">Endo-1,5-alpha-L-arabinanase involved in degradation of pectin. Its preferred substrate is linear 1,5-alpha-L-arabinan.</text>
</comment>
<evidence type="ECO:0000256" key="15">
    <source>
        <dbReference type="PIRNR" id="PIRNR026534"/>
    </source>
</evidence>
<comment type="catalytic activity">
    <reaction evidence="1 15">
        <text>Endohydrolysis of (1-&gt;5)-alpha-arabinofuranosidic linkages in (1-&gt;5)-arabinans.</text>
        <dbReference type="EC" id="3.2.1.99"/>
    </reaction>
</comment>
<evidence type="ECO:0000313" key="17">
    <source>
        <dbReference type="Proteomes" id="UP000452235"/>
    </source>
</evidence>
<accession>A0A5M3Z209</accession>
<proteinExistence type="inferred from homology"/>
<dbReference type="InterPro" id="IPR023296">
    <property type="entry name" value="Glyco_hydro_beta-prop_sf"/>
</dbReference>
<dbReference type="CDD" id="cd18831">
    <property type="entry name" value="GH43_AnAbnA-like"/>
    <property type="match status" value="1"/>
</dbReference>
<dbReference type="GO" id="GO:0045493">
    <property type="term" value="P:xylan catabolic process"/>
    <property type="evidence" value="ECO:0007669"/>
    <property type="project" value="UniProtKB-KW"/>
</dbReference>
<dbReference type="PIRSF" id="PIRSF026534">
    <property type="entry name" value="Endo_alpha-L-arabinosidase"/>
    <property type="match status" value="1"/>
</dbReference>
<dbReference type="SUPFAM" id="SSF75005">
    <property type="entry name" value="Arabinanase/levansucrase/invertase"/>
    <property type="match status" value="1"/>
</dbReference>
<keyword evidence="8" id="KW-0732">Signal</keyword>
<evidence type="ECO:0000256" key="5">
    <source>
        <dbReference type="ARBA" id="ARBA00012586"/>
    </source>
</evidence>
<dbReference type="Gene3D" id="2.115.10.20">
    <property type="entry name" value="Glycosyl hydrolase domain, family 43"/>
    <property type="match status" value="1"/>
</dbReference>
<keyword evidence="11" id="KW-0119">Carbohydrate metabolism</keyword>
<evidence type="ECO:0000256" key="12">
    <source>
        <dbReference type="ARBA" id="ARBA00023295"/>
    </source>
</evidence>
<sequence length="320" mass="35391">MYRSTLLFLFIALVNAFANPGPCTGDCWTHDPGLYQRKSDGRYFRFATGGGIHISSAPAIVGPWTDDGFALPNGSKINHAGNDNLWAPDVHYQENTKKYYMYYSVSVLGKKDSVIGVASSDTMEVGSWTDHGSIGLNTSNNPPYNTIDANWIRIDDAPALNFGSYWQGIFQVPLKNPFQLADIAPHQIAWNASLNHRIEAAFEFKHGNYYYLTFSSGLGGNYDVNLPAPGEEYSIHVCRSEGGRNNFVDKSGRSCRESGGTTLLSSHGNVYAPGGQGIVEDKNLGQVLYYHYADKTKGLAKTDYQFGWNRLNWVDGWPSV</sequence>
<keyword evidence="9 15" id="KW-0378">Hydrolase</keyword>
<dbReference type="EC" id="3.2.1.99" evidence="5 15"/>
<reference evidence="16 17" key="1">
    <citation type="submission" date="2020-01" db="EMBL/GenBank/DDBJ databases">
        <title>Aspergillus terreus IFO 6365 whole genome shotgun sequence.</title>
        <authorList>
            <person name="Kanamasa S."/>
            <person name="Takahashi H."/>
        </authorList>
    </citation>
    <scope>NUCLEOTIDE SEQUENCE [LARGE SCALE GENOMIC DNA]</scope>
    <source>
        <strain evidence="16 17">IFO 6365</strain>
    </source>
</reference>
<comment type="similarity">
    <text evidence="4 15">Belongs to the glycosyl hydrolase 43 family.</text>
</comment>
<evidence type="ECO:0000256" key="14">
    <source>
        <dbReference type="ARBA" id="ARBA00025221"/>
    </source>
</evidence>
<gene>
    <name evidence="16" type="ORF">ATEIFO6365_0011007300</name>
</gene>
<keyword evidence="13" id="KW-0624">Polysaccharide degradation</keyword>
<keyword evidence="12 15" id="KW-0326">Glycosidase</keyword>
<dbReference type="EMBL" id="BLJY01000011">
    <property type="protein sequence ID" value="GFF19814.1"/>
    <property type="molecule type" value="Genomic_DNA"/>
</dbReference>
<evidence type="ECO:0000256" key="4">
    <source>
        <dbReference type="ARBA" id="ARBA00009865"/>
    </source>
</evidence>
<keyword evidence="10" id="KW-0325">Glycoprotein</keyword>
<evidence type="ECO:0000256" key="1">
    <source>
        <dbReference type="ARBA" id="ARBA00000375"/>
    </source>
</evidence>
<evidence type="ECO:0000256" key="10">
    <source>
        <dbReference type="ARBA" id="ARBA00023180"/>
    </source>
</evidence>
<evidence type="ECO:0000256" key="13">
    <source>
        <dbReference type="ARBA" id="ARBA00023326"/>
    </source>
</evidence>
<evidence type="ECO:0000256" key="11">
    <source>
        <dbReference type="ARBA" id="ARBA00023277"/>
    </source>
</evidence>
<dbReference type="InterPro" id="IPR050727">
    <property type="entry name" value="GH43_arabinanases"/>
</dbReference>
<name>A0A5M3Z209_ASPTE</name>
<evidence type="ECO:0000256" key="3">
    <source>
        <dbReference type="ARBA" id="ARBA00004834"/>
    </source>
</evidence>
<dbReference type="OrthoDB" id="195678at2759"/>
<dbReference type="VEuPathDB" id="FungiDB:ATEG_03688"/>
<keyword evidence="7" id="KW-0858">Xylan degradation</keyword>
<evidence type="ECO:0000256" key="2">
    <source>
        <dbReference type="ARBA" id="ARBA00004613"/>
    </source>
</evidence>